<dbReference type="EMBL" id="JAYMYJ010000123">
    <property type="protein sequence ID" value="MEB4592133.1"/>
    <property type="molecule type" value="Genomic_DNA"/>
</dbReference>
<evidence type="ECO:0000313" key="2">
    <source>
        <dbReference type="Proteomes" id="UP001308005"/>
    </source>
</evidence>
<proteinExistence type="predicted"/>
<reference evidence="2" key="1">
    <citation type="submission" date="2023-07" db="EMBL/GenBank/DDBJ databases">
        <title>The carbon used by Thiothrix.</title>
        <authorList>
            <person name="Chen L."/>
        </authorList>
    </citation>
    <scope>NUCLEOTIDE SEQUENCE [LARGE SCALE GENOMIC DNA]</scope>
</reference>
<dbReference type="Proteomes" id="UP001308005">
    <property type="component" value="Unassembled WGS sequence"/>
</dbReference>
<protein>
    <submittedName>
        <fullName evidence="1">Uncharacterized protein</fullName>
    </submittedName>
</protein>
<sequence>LMQPDLKLTINRSMIVLQYRQPFLDWIRSVEPEFGATTTLDSLNEDGDAFLIPHEPAIDGKEDAVAWMEKRWKGFFEYKLAGWYTDESLWPKKRTLKMFREWFAIEYRSMVWDLDTTPLEYEDWSDEED</sequence>
<keyword evidence="2" id="KW-1185">Reference proteome</keyword>
<dbReference type="RefSeq" id="WP_324696251.1">
    <property type="nucleotide sequence ID" value="NZ_JAYMYJ010000123.1"/>
</dbReference>
<comment type="caution">
    <text evidence="1">The sequence shown here is derived from an EMBL/GenBank/DDBJ whole genome shotgun (WGS) entry which is preliminary data.</text>
</comment>
<feature type="non-terminal residue" evidence="1">
    <location>
        <position position="1"/>
    </location>
</feature>
<gene>
    <name evidence="1" type="ORF">VSS37_14170</name>
</gene>
<evidence type="ECO:0000313" key="1">
    <source>
        <dbReference type="EMBL" id="MEB4592133.1"/>
    </source>
</evidence>
<name>A0ABU6D0F1_9GAMM</name>
<organism evidence="1 2">
    <name type="scientific">Candidatus Thiothrix phosphatis</name>
    <dbReference type="NCBI Taxonomy" id="3112415"/>
    <lineage>
        <taxon>Bacteria</taxon>
        <taxon>Pseudomonadati</taxon>
        <taxon>Pseudomonadota</taxon>
        <taxon>Gammaproteobacteria</taxon>
        <taxon>Thiotrichales</taxon>
        <taxon>Thiotrichaceae</taxon>
        <taxon>Thiothrix</taxon>
    </lineage>
</organism>
<accession>A0ABU6D0F1</accession>